<evidence type="ECO:0000259" key="3">
    <source>
        <dbReference type="PROSITE" id="PS51387"/>
    </source>
</evidence>
<dbReference type="SUPFAM" id="SSF55103">
    <property type="entry name" value="FAD-linked oxidases, C-terminal domain"/>
    <property type="match status" value="1"/>
</dbReference>
<dbReference type="PANTHER" id="PTHR11748:SF103">
    <property type="entry name" value="GLYCOLATE OXIDASE SUBUNIT GLCE"/>
    <property type="match status" value="1"/>
</dbReference>
<dbReference type="InterPro" id="IPR016164">
    <property type="entry name" value="FAD-linked_Oxase-like_C"/>
</dbReference>
<evidence type="ECO:0000313" key="5">
    <source>
        <dbReference type="Proteomes" id="UP000482800"/>
    </source>
</evidence>
<dbReference type="PANTHER" id="PTHR11748">
    <property type="entry name" value="D-LACTATE DEHYDROGENASE"/>
    <property type="match status" value="1"/>
</dbReference>
<dbReference type="GO" id="GO:0003824">
    <property type="term" value="F:catalytic activity"/>
    <property type="evidence" value="ECO:0007669"/>
    <property type="project" value="InterPro"/>
</dbReference>
<dbReference type="InterPro" id="IPR016166">
    <property type="entry name" value="FAD-bd_PCMH"/>
</dbReference>
<feature type="domain" description="FAD-binding PCMH-type" evidence="3">
    <location>
        <begin position="1"/>
        <end position="170"/>
    </location>
</feature>
<dbReference type="GO" id="GO:0071949">
    <property type="term" value="F:FAD binding"/>
    <property type="evidence" value="ECO:0007669"/>
    <property type="project" value="InterPro"/>
</dbReference>
<gene>
    <name evidence="4" type="ORF">Phou_034570</name>
</gene>
<accession>A0A6V8KC18</accession>
<evidence type="ECO:0000256" key="2">
    <source>
        <dbReference type="ARBA" id="ARBA00022827"/>
    </source>
</evidence>
<dbReference type="PROSITE" id="PS51387">
    <property type="entry name" value="FAD_PCMH"/>
    <property type="match status" value="1"/>
</dbReference>
<dbReference type="Gene3D" id="3.30.465.10">
    <property type="match status" value="1"/>
</dbReference>
<name>A0A6V8KC18_9ACTN</name>
<keyword evidence="1" id="KW-0285">Flavoprotein</keyword>
<dbReference type="InterPro" id="IPR016169">
    <property type="entry name" value="FAD-bd_PCMH_sub2"/>
</dbReference>
<dbReference type="InterPro" id="IPR036318">
    <property type="entry name" value="FAD-bd_PCMH-like_sf"/>
</dbReference>
<organism evidence="4 5">
    <name type="scientific">Phytohabitans houttuyneae</name>
    <dbReference type="NCBI Taxonomy" id="1076126"/>
    <lineage>
        <taxon>Bacteria</taxon>
        <taxon>Bacillati</taxon>
        <taxon>Actinomycetota</taxon>
        <taxon>Actinomycetes</taxon>
        <taxon>Micromonosporales</taxon>
        <taxon>Micromonosporaceae</taxon>
    </lineage>
</organism>
<dbReference type="RefSeq" id="WP_173056851.1">
    <property type="nucleotide sequence ID" value="NZ_BAABGO010000001.1"/>
</dbReference>
<reference evidence="4 5" key="1">
    <citation type="submission" date="2020-03" db="EMBL/GenBank/DDBJ databases">
        <title>Whole genome shotgun sequence of Phytohabitans houttuyneae NBRC 108639.</title>
        <authorList>
            <person name="Komaki H."/>
            <person name="Tamura T."/>
        </authorList>
    </citation>
    <scope>NUCLEOTIDE SEQUENCE [LARGE SCALE GENOMIC DNA]</scope>
    <source>
        <strain evidence="4 5">NBRC 108639</strain>
    </source>
</reference>
<comment type="caution">
    <text evidence="4">The sequence shown here is derived from an EMBL/GenBank/DDBJ whole genome shotgun (WGS) entry which is preliminary data.</text>
</comment>
<dbReference type="Pfam" id="PF01565">
    <property type="entry name" value="FAD_binding_4"/>
    <property type="match status" value="1"/>
</dbReference>
<protein>
    <recommendedName>
        <fullName evidence="3">FAD-binding PCMH-type domain-containing protein</fullName>
    </recommendedName>
</protein>
<keyword evidence="5" id="KW-1185">Reference proteome</keyword>
<dbReference type="Proteomes" id="UP000482800">
    <property type="component" value="Unassembled WGS sequence"/>
</dbReference>
<reference evidence="4 5" key="2">
    <citation type="submission" date="2020-03" db="EMBL/GenBank/DDBJ databases">
        <authorList>
            <person name="Ichikawa N."/>
            <person name="Kimura A."/>
            <person name="Kitahashi Y."/>
            <person name="Uohara A."/>
        </authorList>
    </citation>
    <scope>NUCLEOTIDE SEQUENCE [LARGE SCALE GENOMIC DNA]</scope>
    <source>
        <strain evidence="4 5">NBRC 108639</strain>
    </source>
</reference>
<evidence type="ECO:0000256" key="1">
    <source>
        <dbReference type="ARBA" id="ARBA00022630"/>
    </source>
</evidence>
<evidence type="ECO:0000313" key="4">
    <source>
        <dbReference type="EMBL" id="GFJ79277.1"/>
    </source>
</evidence>
<proteinExistence type="predicted"/>
<keyword evidence="2" id="KW-0274">FAD</keyword>
<dbReference type="EMBL" id="BLPF01000001">
    <property type="protein sequence ID" value="GFJ79277.1"/>
    <property type="molecule type" value="Genomic_DNA"/>
</dbReference>
<dbReference type="AlphaFoldDB" id="A0A6V8KC18"/>
<dbReference type="SUPFAM" id="SSF56176">
    <property type="entry name" value="FAD-binding/transporter-associated domain-like"/>
    <property type="match status" value="1"/>
</dbReference>
<sequence length="345" mass="35891">MRPTSLAELRDAVRDTQGTLLVKGAGTAEGWAGVPDPTDHVLETTGLTGVITYNPADMTVAVRAGTPFAALQRELAAGGQRVCLDPARAAAGATVGGLVATADAGPLRHAYGGPRDLLIGVTVVLADGTVARSGGHVIKNVAGYDLGKLLCGSFGTLGVIAEVVLRVHPLPPASRTVSIPCDATEAVEHTGRVLEARLEPAALEWCDGELLARYEGVESSVELRAAATPGGTTLSTSDAEAAWRRVAEVGDGDLVVRCGSRPSQLPAVAKHATSLTSSTAVGVHTLTVTDVDRLREEFPQVTVLRSAPGTQAWGEPHAAVPLMRAVKQRFDPDGRLGPGRYRPWF</sequence>
<dbReference type="InterPro" id="IPR006094">
    <property type="entry name" value="Oxid_FAD_bind_N"/>
</dbReference>